<sequence>MIESEFPDLPSIPLGEKTMVPGEYLFDGPDLELNAGVEVVTLSVNNTGDRPIQVGSHYHFFETNRALVFDREKAYGMRLDLPSGTSVRLEPGDVKEVRLIPYGGRRKVYGFNGLVSGRLDDPYTRQTSLKRCVDEGFGCSTTSE</sequence>
<gene>
    <name evidence="3" type="primary">ureB</name>
    <name evidence="4" type="ORF">V5E97_38910</name>
</gene>
<dbReference type="FunFam" id="2.10.150.10:FF:000001">
    <property type="entry name" value="Urease subunit beta"/>
    <property type="match status" value="1"/>
</dbReference>
<reference evidence="4" key="1">
    <citation type="submission" date="2024-05" db="EMBL/GenBank/DDBJ databases">
        <title>Planctomycetes of the genus Singulisphaera possess chitinolytic capabilities.</title>
        <authorList>
            <person name="Ivanova A."/>
        </authorList>
    </citation>
    <scope>NUCLEOTIDE SEQUENCE</scope>
    <source>
        <strain evidence="4">Ch08T</strain>
    </source>
</reference>
<dbReference type="NCBIfam" id="TIGR00192">
    <property type="entry name" value="urease_beta"/>
    <property type="match status" value="1"/>
</dbReference>
<comment type="catalytic activity">
    <reaction evidence="2 3">
        <text>urea + 2 H2O + H(+) = hydrogencarbonate + 2 NH4(+)</text>
        <dbReference type="Rhea" id="RHEA:20557"/>
        <dbReference type="ChEBI" id="CHEBI:15377"/>
        <dbReference type="ChEBI" id="CHEBI:15378"/>
        <dbReference type="ChEBI" id="CHEBI:16199"/>
        <dbReference type="ChEBI" id="CHEBI:17544"/>
        <dbReference type="ChEBI" id="CHEBI:28938"/>
        <dbReference type="EC" id="3.5.1.5"/>
    </reaction>
</comment>
<proteinExistence type="inferred from homology"/>
<protein>
    <recommendedName>
        <fullName evidence="3">Urease subunit beta</fullName>
        <ecNumber evidence="3">3.5.1.5</ecNumber>
    </recommendedName>
    <alternativeName>
        <fullName evidence="3">Urea amidohydrolase subunit beta</fullName>
    </alternativeName>
</protein>
<evidence type="ECO:0000256" key="1">
    <source>
        <dbReference type="ARBA" id="ARBA00022801"/>
    </source>
</evidence>
<name>A0AAU7CFF4_9BACT</name>
<evidence type="ECO:0000256" key="2">
    <source>
        <dbReference type="ARBA" id="ARBA00047778"/>
    </source>
</evidence>
<evidence type="ECO:0000256" key="3">
    <source>
        <dbReference type="HAMAP-Rule" id="MF_01954"/>
    </source>
</evidence>
<keyword evidence="3" id="KW-0963">Cytoplasm</keyword>
<organism evidence="4">
    <name type="scientific">Singulisphaera sp. Ch08</name>
    <dbReference type="NCBI Taxonomy" id="3120278"/>
    <lineage>
        <taxon>Bacteria</taxon>
        <taxon>Pseudomonadati</taxon>
        <taxon>Planctomycetota</taxon>
        <taxon>Planctomycetia</taxon>
        <taxon>Isosphaerales</taxon>
        <taxon>Isosphaeraceae</taxon>
        <taxon>Singulisphaera</taxon>
    </lineage>
</organism>
<dbReference type="GO" id="GO:0009039">
    <property type="term" value="F:urease activity"/>
    <property type="evidence" value="ECO:0007669"/>
    <property type="project" value="UniProtKB-UniRule"/>
</dbReference>
<comment type="similarity">
    <text evidence="3">Belongs to the urease beta subunit family.</text>
</comment>
<dbReference type="NCBIfam" id="NF009682">
    <property type="entry name" value="PRK13203.1"/>
    <property type="match status" value="1"/>
</dbReference>
<accession>A0AAU7CFF4</accession>
<dbReference type="EMBL" id="CP155447">
    <property type="protein sequence ID" value="XBH04222.1"/>
    <property type="molecule type" value="Genomic_DNA"/>
</dbReference>
<comment type="pathway">
    <text evidence="3">Nitrogen metabolism; urea degradation; CO(2) and NH(3) from urea (urease route): step 1/1.</text>
</comment>
<comment type="subcellular location">
    <subcellularLocation>
        <location evidence="3">Cytoplasm</location>
    </subcellularLocation>
</comment>
<dbReference type="RefSeq" id="WP_406696974.1">
    <property type="nucleotide sequence ID" value="NZ_CP155447.1"/>
</dbReference>
<dbReference type="Gene3D" id="2.10.150.10">
    <property type="entry name" value="Urease, beta subunit"/>
    <property type="match status" value="1"/>
</dbReference>
<dbReference type="InterPro" id="IPR036461">
    <property type="entry name" value="Urease_betasu_sf"/>
</dbReference>
<dbReference type="SUPFAM" id="SSF51278">
    <property type="entry name" value="Urease, beta-subunit"/>
    <property type="match status" value="1"/>
</dbReference>
<dbReference type="InterPro" id="IPR050069">
    <property type="entry name" value="Urease_subunit"/>
</dbReference>
<dbReference type="HAMAP" id="MF_01954">
    <property type="entry name" value="Urease_beta"/>
    <property type="match status" value="1"/>
</dbReference>
<dbReference type="Pfam" id="PF00699">
    <property type="entry name" value="Urease_beta"/>
    <property type="match status" value="1"/>
</dbReference>
<dbReference type="AlphaFoldDB" id="A0AAU7CFF4"/>
<dbReference type="GO" id="GO:0043419">
    <property type="term" value="P:urea catabolic process"/>
    <property type="evidence" value="ECO:0007669"/>
    <property type="project" value="UniProtKB-UniRule"/>
</dbReference>
<dbReference type="PANTHER" id="PTHR33569">
    <property type="entry name" value="UREASE"/>
    <property type="match status" value="1"/>
</dbReference>
<dbReference type="PANTHER" id="PTHR33569:SF1">
    <property type="entry name" value="UREASE"/>
    <property type="match status" value="1"/>
</dbReference>
<evidence type="ECO:0000313" key="4">
    <source>
        <dbReference type="EMBL" id="XBH04222.1"/>
    </source>
</evidence>
<dbReference type="InterPro" id="IPR002019">
    <property type="entry name" value="Urease_beta-like"/>
</dbReference>
<dbReference type="EC" id="3.5.1.5" evidence="3"/>
<keyword evidence="1 3" id="KW-0378">Hydrolase</keyword>
<dbReference type="GO" id="GO:0035550">
    <property type="term" value="C:urease complex"/>
    <property type="evidence" value="ECO:0007669"/>
    <property type="project" value="InterPro"/>
</dbReference>
<dbReference type="CDD" id="cd00407">
    <property type="entry name" value="Urease_beta"/>
    <property type="match status" value="1"/>
</dbReference>
<comment type="subunit">
    <text evidence="3">Heterotrimer of UreA (gamma), UreB (beta) and UreC (alpha) subunits. Three heterotrimers associate to form the active enzyme.</text>
</comment>